<dbReference type="PROSITE" id="PS51257">
    <property type="entry name" value="PROKAR_LIPOPROTEIN"/>
    <property type="match status" value="1"/>
</dbReference>
<name>A0A0G0JIZ1_9BACT</name>
<dbReference type="SUPFAM" id="SSF53756">
    <property type="entry name" value="UDP-Glycosyltransferase/glycogen phosphorylase"/>
    <property type="match status" value="1"/>
</dbReference>
<dbReference type="EMBL" id="LBSX01000002">
    <property type="protein sequence ID" value="KKQ28061.1"/>
    <property type="molecule type" value="Genomic_DNA"/>
</dbReference>
<feature type="domain" description="Glycosyl transferase family 1" evidence="3">
    <location>
        <begin position="218"/>
        <end position="351"/>
    </location>
</feature>
<reference evidence="4 5" key="1">
    <citation type="journal article" date="2015" name="Nature">
        <title>rRNA introns, odd ribosomes, and small enigmatic genomes across a large radiation of phyla.</title>
        <authorList>
            <person name="Brown C.T."/>
            <person name="Hug L.A."/>
            <person name="Thomas B.C."/>
            <person name="Sharon I."/>
            <person name="Castelle C.J."/>
            <person name="Singh A."/>
            <person name="Wilkins M.J."/>
            <person name="Williams K.H."/>
            <person name="Banfield J.F."/>
        </authorList>
    </citation>
    <scope>NUCLEOTIDE SEQUENCE [LARGE SCALE GENOMIC DNA]</scope>
</reference>
<comment type="caution">
    <text evidence="4">The sequence shown here is derived from an EMBL/GenBank/DDBJ whole genome shotgun (WGS) entry which is preliminary data.</text>
</comment>
<evidence type="ECO:0000313" key="4">
    <source>
        <dbReference type="EMBL" id="KKQ28061.1"/>
    </source>
</evidence>
<evidence type="ECO:0000259" key="3">
    <source>
        <dbReference type="Pfam" id="PF00534"/>
    </source>
</evidence>
<accession>A0A0G0JIZ1</accession>
<keyword evidence="1" id="KW-0328">Glycosyltransferase</keyword>
<gene>
    <name evidence="4" type="ORF">US42_C0002G0016</name>
</gene>
<evidence type="ECO:0000256" key="1">
    <source>
        <dbReference type="ARBA" id="ARBA00022676"/>
    </source>
</evidence>
<dbReference type="STRING" id="1619046.US42_C0002G0016"/>
<sequence>MKIAFIHQDKKLKTGAGCINSLISCKLEGEGVEMIHFYPKVKLVDAPHHMKGFNNILFFFSLLEHRNKVLSCDIIQGTTYTTIAFLSFSTPIVSHFGSTTSGFIHATPHTNQTEPKLRKIWNELKQAKIINELNIKTRRPLRDIADIENLVAKRVTAIVATSEIVKNDLINSGIDETKIHVVHNAIEDFWFENSPTTTTTAPFLVYLGRIGQNVFTLKLKGLDRLIYAYRAFRDVPKLSILMTANKNISSWLRSSINLHTVYTNLYKPEIKEKLSALCGSILLVTSRYEGFCLSMVEGMSQGIIPVTFPVGVAPEIIKDGVNGYLVNSEKEMVEKIQLILSDDVLRKKLSAGALASSKQFSSKNMTTKLMTIYKEIVANKPNKYKKRLNINK</sequence>
<proteinExistence type="predicted"/>
<dbReference type="Pfam" id="PF00534">
    <property type="entry name" value="Glycos_transf_1"/>
    <property type="match status" value="1"/>
</dbReference>
<dbReference type="CDD" id="cd03801">
    <property type="entry name" value="GT4_PimA-like"/>
    <property type="match status" value="1"/>
</dbReference>
<dbReference type="AlphaFoldDB" id="A0A0G0JIZ1"/>
<dbReference type="InterPro" id="IPR001296">
    <property type="entry name" value="Glyco_trans_1"/>
</dbReference>
<dbReference type="Gene3D" id="3.40.50.2000">
    <property type="entry name" value="Glycogen Phosphorylase B"/>
    <property type="match status" value="2"/>
</dbReference>
<protein>
    <submittedName>
        <fullName evidence="4">Glycosyltransferase</fullName>
    </submittedName>
</protein>
<evidence type="ECO:0000256" key="2">
    <source>
        <dbReference type="ARBA" id="ARBA00022679"/>
    </source>
</evidence>
<keyword evidence="2 4" id="KW-0808">Transferase</keyword>
<dbReference type="Proteomes" id="UP000034849">
    <property type="component" value="Unassembled WGS sequence"/>
</dbReference>
<evidence type="ECO:0000313" key="5">
    <source>
        <dbReference type="Proteomes" id="UP000034849"/>
    </source>
</evidence>
<dbReference type="GO" id="GO:0016757">
    <property type="term" value="F:glycosyltransferase activity"/>
    <property type="evidence" value="ECO:0007669"/>
    <property type="project" value="UniProtKB-KW"/>
</dbReference>
<dbReference type="PANTHER" id="PTHR12526">
    <property type="entry name" value="GLYCOSYLTRANSFERASE"/>
    <property type="match status" value="1"/>
</dbReference>
<organism evidence="4 5">
    <name type="scientific">Candidatus Magasanikbacteria bacterium GW2011_GWC2_37_14</name>
    <dbReference type="NCBI Taxonomy" id="1619046"/>
    <lineage>
        <taxon>Bacteria</taxon>
        <taxon>Candidatus Magasanikiibacteriota</taxon>
    </lineage>
</organism>
<dbReference type="PANTHER" id="PTHR12526:SF629">
    <property type="entry name" value="TEICHURONIC ACID BIOSYNTHESIS GLYCOSYLTRANSFERASE TUAH-RELATED"/>
    <property type="match status" value="1"/>
</dbReference>